<organism evidence="1 2">
    <name type="scientific">Streptomyces gelaticus</name>
    <dbReference type="NCBI Taxonomy" id="285446"/>
    <lineage>
        <taxon>Bacteria</taxon>
        <taxon>Bacillati</taxon>
        <taxon>Actinomycetota</taxon>
        <taxon>Actinomycetes</taxon>
        <taxon>Kitasatosporales</taxon>
        <taxon>Streptomycetaceae</taxon>
        <taxon>Streptomyces</taxon>
    </lineage>
</organism>
<accession>A0ABQ2W9Y7</accession>
<gene>
    <name evidence="1" type="ORF">GCM10015535_68460</name>
</gene>
<dbReference type="Proteomes" id="UP000660675">
    <property type="component" value="Unassembled WGS sequence"/>
</dbReference>
<protein>
    <recommendedName>
        <fullName evidence="3">XRE family transcriptional regulator</fullName>
    </recommendedName>
</protein>
<name>A0ABQ2W9Y7_9ACTN</name>
<comment type="caution">
    <text evidence="1">The sequence shown here is derived from an EMBL/GenBank/DDBJ whole genome shotgun (WGS) entry which is preliminary data.</text>
</comment>
<proteinExistence type="predicted"/>
<sequence>MEVVGEVVADPQAIVGGRDHWARAVAQDWVEARQRSYQGVGAAMSADDRDALSLGAAEVRDRFTTDFQHTLFDRPDVRKRWVLRHRNKESVTQIAGELAWSVGASLDQIVPAEHLGRTVRAAVLYDFAESVEMFADDEDSGDSEVPAKWWHLNLTPSVAKTLDWDIRCFPGEAYTITGNIQRHARTTWNAPTVDTLSALRSALSLDGELTEQQRETYFALLEPHEDTD</sequence>
<evidence type="ECO:0000313" key="1">
    <source>
        <dbReference type="EMBL" id="GGV97303.1"/>
    </source>
</evidence>
<keyword evidence="2" id="KW-1185">Reference proteome</keyword>
<dbReference type="EMBL" id="BMTF01000048">
    <property type="protein sequence ID" value="GGV97303.1"/>
    <property type="molecule type" value="Genomic_DNA"/>
</dbReference>
<evidence type="ECO:0000313" key="2">
    <source>
        <dbReference type="Proteomes" id="UP000660675"/>
    </source>
</evidence>
<reference evidence="2" key="1">
    <citation type="journal article" date="2019" name="Int. J. Syst. Evol. Microbiol.">
        <title>The Global Catalogue of Microorganisms (GCM) 10K type strain sequencing project: providing services to taxonomists for standard genome sequencing and annotation.</title>
        <authorList>
            <consortium name="The Broad Institute Genomics Platform"/>
            <consortium name="The Broad Institute Genome Sequencing Center for Infectious Disease"/>
            <person name="Wu L."/>
            <person name="Ma J."/>
        </authorList>
    </citation>
    <scope>NUCLEOTIDE SEQUENCE [LARGE SCALE GENOMIC DNA]</scope>
    <source>
        <strain evidence="2">JCM 4376</strain>
    </source>
</reference>
<evidence type="ECO:0008006" key="3">
    <source>
        <dbReference type="Google" id="ProtNLM"/>
    </source>
</evidence>